<dbReference type="Pfam" id="PF03009">
    <property type="entry name" value="GDPD"/>
    <property type="match status" value="1"/>
</dbReference>
<dbReference type="InterPro" id="IPR030395">
    <property type="entry name" value="GP_PDE_dom"/>
</dbReference>
<organism evidence="3 4">
    <name type="scientific">Parapedobacter deserti</name>
    <dbReference type="NCBI Taxonomy" id="1912957"/>
    <lineage>
        <taxon>Bacteria</taxon>
        <taxon>Pseudomonadati</taxon>
        <taxon>Bacteroidota</taxon>
        <taxon>Sphingobacteriia</taxon>
        <taxon>Sphingobacteriales</taxon>
        <taxon>Sphingobacteriaceae</taxon>
        <taxon>Parapedobacter</taxon>
    </lineage>
</organism>
<protein>
    <submittedName>
        <fullName evidence="3">Glycerophosphodiester phosphodiesterase</fullName>
    </submittedName>
</protein>
<dbReference type="Gene3D" id="3.20.20.190">
    <property type="entry name" value="Phosphatidylinositol (PI) phosphodiesterase"/>
    <property type="match status" value="1"/>
</dbReference>
<keyword evidence="4" id="KW-1185">Reference proteome</keyword>
<reference evidence="4" key="1">
    <citation type="journal article" date="2019" name="Int. J. Syst. Evol. Microbiol.">
        <title>The Global Catalogue of Microorganisms (GCM) 10K type strain sequencing project: providing services to taxonomists for standard genome sequencing and annotation.</title>
        <authorList>
            <consortium name="The Broad Institute Genomics Platform"/>
            <consortium name="The Broad Institute Genome Sequencing Center for Infectious Disease"/>
            <person name="Wu L."/>
            <person name="Ma J."/>
        </authorList>
    </citation>
    <scope>NUCLEOTIDE SEQUENCE [LARGE SCALE GENOMIC DNA]</scope>
    <source>
        <strain evidence="4">KCTC 52416</strain>
    </source>
</reference>
<dbReference type="PANTHER" id="PTHR46211:SF1">
    <property type="entry name" value="GLYCEROPHOSPHODIESTER PHOSPHODIESTERASE, CYTOPLASMIC"/>
    <property type="match status" value="1"/>
</dbReference>
<feature type="chain" id="PRO_5047263554" evidence="1">
    <location>
        <begin position="23"/>
        <end position="258"/>
    </location>
</feature>
<dbReference type="RefSeq" id="WP_379021563.1">
    <property type="nucleotide sequence ID" value="NZ_JBHRTA010000027.1"/>
</dbReference>
<comment type="caution">
    <text evidence="3">The sequence shown here is derived from an EMBL/GenBank/DDBJ whole genome shotgun (WGS) entry which is preliminary data.</text>
</comment>
<accession>A0ABV7JHY8</accession>
<keyword evidence="1" id="KW-0732">Signal</keyword>
<dbReference type="SUPFAM" id="SSF51695">
    <property type="entry name" value="PLC-like phosphodiesterases"/>
    <property type="match status" value="1"/>
</dbReference>
<dbReference type="PANTHER" id="PTHR46211">
    <property type="entry name" value="GLYCEROPHOSPHORYL DIESTER PHOSPHODIESTERASE"/>
    <property type="match status" value="1"/>
</dbReference>
<evidence type="ECO:0000313" key="3">
    <source>
        <dbReference type="EMBL" id="MFC3197660.1"/>
    </source>
</evidence>
<gene>
    <name evidence="3" type="ORF">ACFOET_08555</name>
</gene>
<evidence type="ECO:0000313" key="4">
    <source>
        <dbReference type="Proteomes" id="UP001595526"/>
    </source>
</evidence>
<feature type="signal peptide" evidence="1">
    <location>
        <begin position="1"/>
        <end position="22"/>
    </location>
</feature>
<feature type="domain" description="GP-PDE" evidence="2">
    <location>
        <begin position="27"/>
        <end position="258"/>
    </location>
</feature>
<sequence length="258" mass="29638">MNVKTHFLCLLLLCAAVPLLQAQHAPYRLIAHRGGVVNDTLEENSLPSLVAAAARDYYMVELDVRMTRDSVLVAHHDRHLKRYFNSDREVGEMTWPELHALVSVRGNRVQRLETLLDTCRRYGMQVMIDWKIRGDDLRPCRALVSMLEARSLRDSALIIPSAAVTDFFRGKIRLSCTRQQIETYQQRADYHPSHYYLFANPTAEDLRWATAQGVMVVGVLNARTNQTTAHYRGVAEHLKSLGVRYVQLDSQFDRLFIK</sequence>
<evidence type="ECO:0000259" key="2">
    <source>
        <dbReference type="PROSITE" id="PS51704"/>
    </source>
</evidence>
<dbReference type="EMBL" id="JBHRTA010000027">
    <property type="protein sequence ID" value="MFC3197660.1"/>
    <property type="molecule type" value="Genomic_DNA"/>
</dbReference>
<dbReference type="Proteomes" id="UP001595526">
    <property type="component" value="Unassembled WGS sequence"/>
</dbReference>
<evidence type="ECO:0000256" key="1">
    <source>
        <dbReference type="SAM" id="SignalP"/>
    </source>
</evidence>
<dbReference type="InterPro" id="IPR017946">
    <property type="entry name" value="PLC-like_Pdiesterase_TIM-brl"/>
</dbReference>
<dbReference type="PROSITE" id="PS51704">
    <property type="entry name" value="GP_PDE"/>
    <property type="match status" value="1"/>
</dbReference>
<proteinExistence type="predicted"/>
<name>A0ABV7JHY8_9SPHI</name>